<feature type="region of interest" description="Disordered" evidence="1">
    <location>
        <begin position="662"/>
        <end position="687"/>
    </location>
</feature>
<protein>
    <recommendedName>
        <fullName evidence="2">DUF7601 domain-containing protein</fullName>
    </recommendedName>
</protein>
<feature type="domain" description="DUF7601" evidence="2">
    <location>
        <begin position="545"/>
        <end position="668"/>
    </location>
</feature>
<gene>
    <name evidence="3" type="ORF">EV212_102193</name>
</gene>
<comment type="caution">
    <text evidence="3">The sequence shown here is derived from an EMBL/GenBank/DDBJ whole genome shotgun (WGS) entry which is preliminary data.</text>
</comment>
<organism evidence="3 4">
    <name type="scientific">Frisingicoccus caecimuris</name>
    <dbReference type="NCBI Taxonomy" id="1796636"/>
    <lineage>
        <taxon>Bacteria</taxon>
        <taxon>Bacillati</taxon>
        <taxon>Bacillota</taxon>
        <taxon>Clostridia</taxon>
        <taxon>Lachnospirales</taxon>
        <taxon>Lachnospiraceae</taxon>
        <taxon>Frisingicoccus</taxon>
    </lineage>
</organism>
<reference evidence="3 4" key="1">
    <citation type="submission" date="2019-03" db="EMBL/GenBank/DDBJ databases">
        <title>Genomic Encyclopedia of Type Strains, Phase IV (KMG-IV): sequencing the most valuable type-strain genomes for metagenomic binning, comparative biology and taxonomic classification.</title>
        <authorList>
            <person name="Goeker M."/>
        </authorList>
    </citation>
    <scope>NUCLEOTIDE SEQUENCE [LARGE SCALE GENOMIC DNA]</scope>
    <source>
        <strain evidence="3 4">DSM 28559</strain>
    </source>
</reference>
<name>A0A4V2SDZ0_9FIRM</name>
<dbReference type="Gene3D" id="2.60.40.1140">
    <property type="entry name" value="Collagen-binding surface protein Cna, B-type domain"/>
    <property type="match status" value="1"/>
</dbReference>
<dbReference type="Proteomes" id="UP000295711">
    <property type="component" value="Unassembled WGS sequence"/>
</dbReference>
<evidence type="ECO:0000259" key="2">
    <source>
        <dbReference type="Pfam" id="PF24547"/>
    </source>
</evidence>
<sequence length="687" mass="75941">MSQVSDTKFRDSQGNYVTRQPVVILVTDGQPQQFQADNWWEPDGYQRGNVKGRPASALSTVLTGAYWKKQIQKNFQIAPKIYTIGADIGDPEGLYYQAVLNPGTGFKKNDTINGITILDSPTYNDAAGYAYNAWEIYKEGLNVSLPDQGGNMRMFNHPATDDVTEADLNYVDNYYHTTTENLNDIFTEIMGEVQSDAFYATEESTGGKQSAVVYRDPIGEYMEVKDIKGVLWGGTLYDATKNNEDGTYSLTLAAGETTPKNPITGADIDISQMTVKVEQEIKNGKTTETLVVEIPNSCLPLRHDEITVENGQMTDYISSRFETMPLRVLYTVGIQNGVKIDEKEGGALDLSKIDATYKAKNITADGNIRFYSNRYERQLNPTGDDRFDDGAIGDTTVQFTPNSNNRYYFFQKNRQIYSNEECTVPVTADQVTDNSLPEGNYYLKIDYYVDDDKDHGYTGDHTGYTETVVERTADQLTGAVEAIDGNVYTKIGAARIGRLDYFSRNKEQNATETATYSFVPWMENNQMTAFLGNNGRLNMPNPYSFTISKEVAGNNAEQIDLDKEFQFTVKITDEGDMPLTGGYAYIGGSIMDGVTGPENDVLTLNDNGEGTITLKHGQQVTITGLPLGAKYTVTEEDYSGDGYVTTKTGDIGTIGKDATSTAAFTNTKDVTPIEPDPDDSSLTAKKE</sequence>
<proteinExistence type="predicted"/>
<dbReference type="Pfam" id="PF24547">
    <property type="entry name" value="DUF7601"/>
    <property type="match status" value="1"/>
</dbReference>
<dbReference type="InterPro" id="IPR055382">
    <property type="entry name" value="DUF7601"/>
</dbReference>
<evidence type="ECO:0000313" key="4">
    <source>
        <dbReference type="Proteomes" id="UP000295711"/>
    </source>
</evidence>
<accession>A0A4V2SDZ0</accession>
<evidence type="ECO:0000256" key="1">
    <source>
        <dbReference type="SAM" id="MobiDB-lite"/>
    </source>
</evidence>
<dbReference type="AlphaFoldDB" id="A0A4V2SDZ0"/>
<dbReference type="EMBL" id="SLXA01000002">
    <property type="protein sequence ID" value="TCO85876.1"/>
    <property type="molecule type" value="Genomic_DNA"/>
</dbReference>
<keyword evidence="4" id="KW-1185">Reference proteome</keyword>
<evidence type="ECO:0000313" key="3">
    <source>
        <dbReference type="EMBL" id="TCO85876.1"/>
    </source>
</evidence>